<dbReference type="InterPro" id="IPR051091">
    <property type="entry name" value="O-Glucosyltr/Glycosyltrsf_90"/>
</dbReference>
<dbReference type="eggNOG" id="KOG2458">
    <property type="taxonomic scope" value="Eukaryota"/>
</dbReference>
<dbReference type="RefSeq" id="XP_014568082.1">
    <property type="nucleotide sequence ID" value="XM_014712596.1"/>
</dbReference>
<evidence type="ECO:0000313" key="4">
    <source>
        <dbReference type="Proteomes" id="UP000009131"/>
    </source>
</evidence>
<dbReference type="HOGENOM" id="CLU_005027_3_1_1"/>
<protein>
    <recommendedName>
        <fullName evidence="2">Glycosyl transferase CAP10 domain-containing protein</fullName>
    </recommendedName>
</protein>
<reference evidence="3 4" key="1">
    <citation type="journal article" date="2011" name="J. Gen. Appl. Microbiol.">
        <title>Draft genome sequencing of the enigmatic basidiomycete Mixia osmundae.</title>
        <authorList>
            <person name="Nishida H."/>
            <person name="Nagatsuka Y."/>
            <person name="Sugiyama J."/>
        </authorList>
    </citation>
    <scope>NUCLEOTIDE SEQUENCE [LARGE SCALE GENOMIC DNA]</scope>
    <source>
        <strain evidence="4">CBS 9802 / IAM 14324 / JCM 22182 / KY 12970</strain>
    </source>
</reference>
<dbReference type="OrthoDB" id="541052at2759"/>
<feature type="region of interest" description="Disordered" evidence="1">
    <location>
        <begin position="1"/>
        <end position="64"/>
    </location>
</feature>
<dbReference type="Proteomes" id="UP000009131">
    <property type="component" value="Unassembled WGS sequence"/>
</dbReference>
<gene>
    <name evidence="3" type="primary">Mo03136</name>
    <name evidence="3" type="ORF">E5Q_03136</name>
</gene>
<dbReference type="EMBL" id="BABT02000090">
    <property type="protein sequence ID" value="GAA96469.1"/>
    <property type="molecule type" value="Genomic_DNA"/>
</dbReference>
<feature type="compositionally biased region" description="Polar residues" evidence="1">
    <location>
        <begin position="23"/>
        <end position="34"/>
    </location>
</feature>
<evidence type="ECO:0000259" key="2">
    <source>
        <dbReference type="SMART" id="SM00672"/>
    </source>
</evidence>
<name>G7E0V9_MIXOS</name>
<proteinExistence type="predicted"/>
<dbReference type="AlphaFoldDB" id="G7E0V9"/>
<sequence length="684" mass="77722">MVLPEPMSSPQLKYEASSKRSRAGSQHSPLSFLTRSALVPDQPQSAPFMYGRGSTGGPAMSSPRGVSRRALGRLLPLSIAAVVLIGLLWHSSSRQDTEAKPTTSAAWQIVLDREKAVAYLKQSLGLNESSSASALPGGPEHYYDAAGQLRFRQIKPAKHPISILIDRGRRDWENKLNRQSKTLDEAVREYKRRYGRAPPRGFDKWYKYAREKDHILVDEYDHLWNDIEPFLALRGPTVKARTAKVATDQNTVTASFDPQAPAGKGLFITPNRETLRDQAPLQHGRAYQVLHPLEEIIPDLPVAFNMTISEQDSGFSVLPYDHVHHLRNLARGGKKTAVEDKDGWIDKRPRDDSHIVRMCPPDSRMALLDAPVPPGVGQYDVPPFHSYIYDHAAAQDTCHNRGIYWYHSAGRITQNRQELLPMFVWSKARSHNDLTILAEDQYQPRYPGRDPEWDDKPSAKLVWRGSLTGSAFAVGNENSYKGSPRFRLSHLGEARSGGREVDIELESGGIDTIVVPLRNLTERFLDLAVTGRPIQCDESVCEELKKLINFAPRMNHEDLMQHKYVLDVDGNGWSGRFHKLLSSNSLVMKSTMHKEWWLDRLTPWVHYVPVNVDYSDIYNLMVYFEGIEGSVPHRDQARSIASEGAAFARAHWRQEDMDVWMYRMLLEWSRLYSRSDIDSFDYVD</sequence>
<organism evidence="3 4">
    <name type="scientific">Mixia osmundae (strain CBS 9802 / IAM 14324 / JCM 22182 / KY 12970)</name>
    <dbReference type="NCBI Taxonomy" id="764103"/>
    <lineage>
        <taxon>Eukaryota</taxon>
        <taxon>Fungi</taxon>
        <taxon>Dikarya</taxon>
        <taxon>Basidiomycota</taxon>
        <taxon>Pucciniomycotina</taxon>
        <taxon>Mixiomycetes</taxon>
        <taxon>Mixiales</taxon>
        <taxon>Mixiaceae</taxon>
        <taxon>Mixia</taxon>
    </lineage>
</organism>
<feature type="domain" description="Glycosyl transferase CAP10" evidence="2">
    <location>
        <begin position="398"/>
        <end position="676"/>
    </location>
</feature>
<dbReference type="InterPro" id="IPR006598">
    <property type="entry name" value="CAP10"/>
</dbReference>
<comment type="caution">
    <text evidence="3">The sequence shown here is derived from an EMBL/GenBank/DDBJ whole genome shotgun (WGS) entry which is preliminary data.</text>
</comment>
<dbReference type="InParanoid" id="G7E0V9"/>
<dbReference type="SMART" id="SM00672">
    <property type="entry name" value="CAP10"/>
    <property type="match status" value="1"/>
</dbReference>
<dbReference type="PANTHER" id="PTHR12203:SF118">
    <property type="entry name" value="BETA-1,2-XYLOSYLTRANSFERASE 1"/>
    <property type="match status" value="1"/>
</dbReference>
<evidence type="ECO:0000313" key="3">
    <source>
        <dbReference type="EMBL" id="GAA96469.1"/>
    </source>
</evidence>
<accession>G7E0V9</accession>
<keyword evidence="4" id="KW-1185">Reference proteome</keyword>
<dbReference type="PANTHER" id="PTHR12203">
    <property type="entry name" value="KDEL LYS-ASP-GLU-LEU CONTAINING - RELATED"/>
    <property type="match status" value="1"/>
</dbReference>
<reference evidence="3 4" key="2">
    <citation type="journal article" date="2012" name="Open Biol.">
        <title>Characteristics of nucleosomes and linker DNA regions on the genome of the basidiomycete Mixia osmundae revealed by mono- and dinucleosome mapping.</title>
        <authorList>
            <person name="Nishida H."/>
            <person name="Kondo S."/>
            <person name="Matsumoto T."/>
            <person name="Suzuki Y."/>
            <person name="Yoshikawa H."/>
            <person name="Taylor T.D."/>
            <person name="Sugiyama J."/>
        </authorList>
    </citation>
    <scope>NUCLEOTIDE SEQUENCE [LARGE SCALE GENOMIC DNA]</scope>
    <source>
        <strain evidence="4">CBS 9802 / IAM 14324 / JCM 22182 / KY 12970</strain>
    </source>
</reference>
<dbReference type="Pfam" id="PF05686">
    <property type="entry name" value="Glyco_transf_90"/>
    <property type="match status" value="1"/>
</dbReference>
<evidence type="ECO:0000256" key="1">
    <source>
        <dbReference type="SAM" id="MobiDB-lite"/>
    </source>
</evidence>
<dbReference type="OMA" id="RIDSYTI"/>